<evidence type="ECO:0000256" key="3">
    <source>
        <dbReference type="SAM" id="MobiDB-lite"/>
    </source>
</evidence>
<dbReference type="InterPro" id="IPR000330">
    <property type="entry name" value="SNF2_N"/>
</dbReference>
<evidence type="ECO:0000259" key="4">
    <source>
        <dbReference type="PROSITE" id="PS50966"/>
    </source>
</evidence>
<dbReference type="Pfam" id="PF00176">
    <property type="entry name" value="SNF2-rel_dom"/>
    <property type="match status" value="1"/>
</dbReference>
<dbReference type="CDD" id="cd18793">
    <property type="entry name" value="SF2_C_SNF"/>
    <property type="match status" value="1"/>
</dbReference>
<dbReference type="PANTHER" id="PTHR10799">
    <property type="entry name" value="SNF2/RAD54 HELICASE FAMILY"/>
    <property type="match status" value="1"/>
</dbReference>
<keyword evidence="7" id="KW-0547">Nucleotide-binding</keyword>
<dbReference type="SUPFAM" id="SSF52540">
    <property type="entry name" value="P-loop containing nucleoside triphosphate hydrolases"/>
    <property type="match status" value="2"/>
</dbReference>
<dbReference type="SMART" id="SM00487">
    <property type="entry name" value="DEXDc"/>
    <property type="match status" value="1"/>
</dbReference>
<dbReference type="InterPro" id="IPR014001">
    <property type="entry name" value="Helicase_ATP-bd"/>
</dbReference>
<gene>
    <name evidence="7" type="ORF">V5E97_29900</name>
</gene>
<dbReference type="GO" id="GO:0004386">
    <property type="term" value="F:helicase activity"/>
    <property type="evidence" value="ECO:0007669"/>
    <property type="project" value="UniProtKB-KW"/>
</dbReference>
<dbReference type="InterPro" id="IPR027417">
    <property type="entry name" value="P-loop_NTPase"/>
</dbReference>
<keyword evidence="2" id="KW-0863">Zinc-finger</keyword>
<evidence type="ECO:0000256" key="1">
    <source>
        <dbReference type="ARBA" id="ARBA00022801"/>
    </source>
</evidence>
<dbReference type="GO" id="GO:0005524">
    <property type="term" value="F:ATP binding"/>
    <property type="evidence" value="ECO:0007669"/>
    <property type="project" value="InterPro"/>
</dbReference>
<accession>A0AAU7CBH4</accession>
<keyword evidence="1" id="KW-0378">Hydrolase</keyword>
<protein>
    <submittedName>
        <fullName evidence="7">DEAD/DEAH box helicase</fullName>
    </submittedName>
</protein>
<dbReference type="SMART" id="SM00490">
    <property type="entry name" value="HELICc"/>
    <property type="match status" value="1"/>
</dbReference>
<dbReference type="AlphaFoldDB" id="A0AAU7CBH4"/>
<evidence type="ECO:0000259" key="5">
    <source>
        <dbReference type="PROSITE" id="PS51192"/>
    </source>
</evidence>
<dbReference type="Gene3D" id="3.40.50.10810">
    <property type="entry name" value="Tandem AAA-ATPase domain"/>
    <property type="match status" value="1"/>
</dbReference>
<keyword evidence="7" id="KW-0067">ATP-binding</keyword>
<dbReference type="GO" id="GO:0016787">
    <property type="term" value="F:hydrolase activity"/>
    <property type="evidence" value="ECO:0007669"/>
    <property type="project" value="UniProtKB-KW"/>
</dbReference>
<dbReference type="InterPro" id="IPR049730">
    <property type="entry name" value="SNF2/RAD54-like_C"/>
</dbReference>
<evidence type="ECO:0000313" key="7">
    <source>
        <dbReference type="EMBL" id="XBH02516.1"/>
    </source>
</evidence>
<keyword evidence="2" id="KW-0479">Metal-binding</keyword>
<name>A0AAU7CBH4_9BACT</name>
<proteinExistence type="predicted"/>
<reference evidence="7" key="1">
    <citation type="submission" date="2024-05" db="EMBL/GenBank/DDBJ databases">
        <title>Planctomycetes of the genus Singulisphaera possess chitinolytic capabilities.</title>
        <authorList>
            <person name="Ivanova A."/>
        </authorList>
    </citation>
    <scope>NUCLEOTIDE SEQUENCE</scope>
    <source>
        <strain evidence="7">Ch08T</strain>
    </source>
</reference>
<feature type="domain" description="Helicase ATP-binding" evidence="5">
    <location>
        <begin position="660"/>
        <end position="826"/>
    </location>
</feature>
<evidence type="ECO:0000259" key="6">
    <source>
        <dbReference type="PROSITE" id="PS51194"/>
    </source>
</evidence>
<dbReference type="RefSeq" id="WP_406695257.1">
    <property type="nucleotide sequence ID" value="NZ_CP155447.1"/>
</dbReference>
<organism evidence="7">
    <name type="scientific">Singulisphaera sp. Ch08</name>
    <dbReference type="NCBI Taxonomy" id="3120278"/>
    <lineage>
        <taxon>Bacteria</taxon>
        <taxon>Pseudomonadati</taxon>
        <taxon>Planctomycetota</taxon>
        <taxon>Planctomycetia</taxon>
        <taxon>Isosphaerales</taxon>
        <taxon>Isosphaeraceae</taxon>
        <taxon>Singulisphaera</taxon>
    </lineage>
</organism>
<dbReference type="InterPro" id="IPR038718">
    <property type="entry name" value="SNF2-like_sf"/>
</dbReference>
<feature type="region of interest" description="Disordered" evidence="3">
    <location>
        <begin position="113"/>
        <end position="142"/>
    </location>
</feature>
<dbReference type="InterPro" id="IPR001650">
    <property type="entry name" value="Helicase_C-like"/>
</dbReference>
<dbReference type="EMBL" id="CP155447">
    <property type="protein sequence ID" value="XBH02516.1"/>
    <property type="molecule type" value="Genomic_DNA"/>
</dbReference>
<dbReference type="PROSITE" id="PS50966">
    <property type="entry name" value="ZF_SWIM"/>
    <property type="match status" value="1"/>
</dbReference>
<dbReference type="GO" id="GO:0008270">
    <property type="term" value="F:zinc ion binding"/>
    <property type="evidence" value="ECO:0007669"/>
    <property type="project" value="UniProtKB-KW"/>
</dbReference>
<feature type="domain" description="SWIM-type" evidence="4">
    <location>
        <begin position="41"/>
        <end position="79"/>
    </location>
</feature>
<feature type="compositionally biased region" description="Polar residues" evidence="3">
    <location>
        <begin position="127"/>
        <end position="142"/>
    </location>
</feature>
<keyword evidence="7" id="KW-0347">Helicase</keyword>
<dbReference type="InterPro" id="IPR007527">
    <property type="entry name" value="Znf_SWIM"/>
</dbReference>
<sequence length="1113" mass="125708">MSLVSKTTRERGRDYFVSRRVTIVEGDAWHVAATVRGSRSYVVKLFRERAAIEAWCSCPYCEDYFEPCKHIWATLLAAEAVGYLLGDGRRTVRQLTLTAPDDEDDIEDEQWYATPRPSPALRPPSDIANSKSRSRQPRQTTQAWKETLSRLQSTTGQTPAILSAALPPGHEIVYVVDIPACLASNGLVLEVATRNRKRDGEWSKPKGRRFVLSEIDHLPEPADRQAMAILAGGREKVSGNYSGSGYYESVPTRFLLTHALSEALLPMLCATGRCLLRGSEPDDSMRPLRWDDAGPWEFWLKVTPDDAGKTYVIAGELRRAEERLALVTPLLLLSGGLVFWEDRAAPLLDFNAFQWIALLRQQREVPFPAKQKREFLAELLRLPDLPRLELPEDLRYEEVAPAPRPYLAIKRRDGDDRRRMTNRDQNWLIGALSFEYDGHVVPAKDPARSVFEPDERRLLLRDPAAERSFAARLEEVGFHRRTDYRQGETLELPARNLPKAARALLQEGWRVEAQGKLYRQAGDFRIEVTSGIDWFELHGGVTFDGQEVPLPTLLAALRRGEDLVPLGDGSFGLLPEEWLKKYAPLAGVGTPEGDHLRFRRTQVGLLDVLLAEQPEARFDKRFERARERLRQFQGIAPADPPAGFQGQLRDYQRDGLGWLHFLREFGFGGCLADDMGLGKTIQVLALLEARRELRAASRKRRRPPPSLVVVPRSLVFNWKQEAARFTPKLRVLDNTGIGRGKPGEQFDGYDVILTTYGTLRKDIVDLKDYQFDYAILDEAQAIKNASSQSAKAARLISAEHRLALSGTPVENHLGELWSLFEFLNPGMLGKAAEIGKADLGLLKPGEENISLLAKALRPFLLRRTKEQVAKDLPEKSEQTVYCDLEPAQRKLYDELREHYRNSLLGRIARDGIGKSKIQILEALLRLRQAACHPGLIDKANRSGESSAKLDVLLPQLREVFAEGHKSLVFSQFTSMLAFVKQRLDEESIPYAYLDGRTRDRQAWVQQFQDDPDCKVFLISLKAGGLGLNLTAADYIFLLDPWWNPAVESQAIDRAHRIGQVRPVFAYRLIARDTVEEKVLQLQAQKRALADAIITADNSLIRDLGREELELLLS</sequence>
<dbReference type="CDD" id="cd18012">
    <property type="entry name" value="DEXQc_arch_SWI2_SNF2"/>
    <property type="match status" value="1"/>
</dbReference>
<keyword evidence="2" id="KW-0862">Zinc</keyword>
<dbReference type="Gene3D" id="3.40.50.300">
    <property type="entry name" value="P-loop containing nucleotide triphosphate hydrolases"/>
    <property type="match status" value="1"/>
</dbReference>
<dbReference type="PROSITE" id="PS51194">
    <property type="entry name" value="HELICASE_CTER"/>
    <property type="match status" value="1"/>
</dbReference>
<dbReference type="PROSITE" id="PS51192">
    <property type="entry name" value="HELICASE_ATP_BIND_1"/>
    <property type="match status" value="1"/>
</dbReference>
<evidence type="ECO:0000256" key="2">
    <source>
        <dbReference type="PROSITE-ProRule" id="PRU00325"/>
    </source>
</evidence>
<feature type="domain" description="Helicase C-terminal" evidence="6">
    <location>
        <begin position="952"/>
        <end position="1100"/>
    </location>
</feature>
<dbReference type="Pfam" id="PF00271">
    <property type="entry name" value="Helicase_C"/>
    <property type="match status" value="1"/>
</dbReference>